<proteinExistence type="predicted"/>
<dbReference type="EMBL" id="WWCV01000026">
    <property type="protein sequence ID" value="MYN18169.1"/>
    <property type="molecule type" value="Genomic_DNA"/>
</dbReference>
<evidence type="ECO:0000313" key="3">
    <source>
        <dbReference type="Proteomes" id="UP000484875"/>
    </source>
</evidence>
<protein>
    <recommendedName>
        <fullName evidence="4">Immunity protein 26</fullName>
    </recommendedName>
</protein>
<organism evidence="2 3">
    <name type="scientific">Duganella vulcania</name>
    <dbReference type="NCBI Taxonomy" id="2692166"/>
    <lineage>
        <taxon>Bacteria</taxon>
        <taxon>Pseudomonadati</taxon>
        <taxon>Pseudomonadota</taxon>
        <taxon>Betaproteobacteria</taxon>
        <taxon>Burkholderiales</taxon>
        <taxon>Oxalobacteraceae</taxon>
        <taxon>Telluria group</taxon>
        <taxon>Duganella</taxon>
    </lineage>
</organism>
<accession>A0A845HL12</accession>
<dbReference type="RefSeq" id="WP_161082166.1">
    <property type="nucleotide sequence ID" value="NZ_WWCV01000026.1"/>
</dbReference>
<dbReference type="Proteomes" id="UP000484875">
    <property type="component" value="Unassembled WGS sequence"/>
</dbReference>
<evidence type="ECO:0000313" key="2">
    <source>
        <dbReference type="EMBL" id="MYN18169.1"/>
    </source>
</evidence>
<dbReference type="EMBL" id="WWCX01000002">
    <property type="protein sequence ID" value="MYM92897.1"/>
    <property type="molecule type" value="Genomic_DNA"/>
</dbReference>
<evidence type="ECO:0000313" key="1">
    <source>
        <dbReference type="EMBL" id="MYM92897.1"/>
    </source>
</evidence>
<sequence>MRQSYQEGSWFAIPLLDGGYGWGLVARLSPGSKIMLAYLFGPKLARLPSQEELNTLQPQDAVKVLRVGDMALASGHWRVLGEVADWNPALWPMPQFLRRADSLKRAWRVTYSDADPSRSEREESVPYDTEGLEADSLYGYGSTELLLTRLLEPADHPINRGSGGGGVSRS</sequence>
<keyword evidence="3" id="KW-1185">Reference proteome</keyword>
<comment type="caution">
    <text evidence="2">The sequence shown here is derived from an EMBL/GenBank/DDBJ whole genome shotgun (WGS) entry which is preliminary data.</text>
</comment>
<name>A0A845HL12_9BURK</name>
<reference evidence="2 3" key="1">
    <citation type="submission" date="2019-12" db="EMBL/GenBank/DDBJ databases">
        <title>Novel species isolated from a subtropical stream in China.</title>
        <authorList>
            <person name="Lu H."/>
        </authorList>
    </citation>
    <scope>NUCLEOTIDE SEQUENCE [LARGE SCALE GENOMIC DNA]</scope>
    <source>
        <strain evidence="2 3">FT107W</strain>
        <strain evidence="1">FT81W</strain>
    </source>
</reference>
<evidence type="ECO:0008006" key="4">
    <source>
        <dbReference type="Google" id="ProtNLM"/>
    </source>
</evidence>
<dbReference type="InterPro" id="IPR029278">
    <property type="entry name" value="Imm26"/>
</dbReference>
<dbReference type="Pfam" id="PF15428">
    <property type="entry name" value="Imm26"/>
    <property type="match status" value="1"/>
</dbReference>
<gene>
    <name evidence="2" type="ORF">GTP81_15555</name>
    <name evidence="1" type="ORF">GTP90_03355</name>
</gene>
<dbReference type="AlphaFoldDB" id="A0A845HL12"/>
<dbReference type="Proteomes" id="UP000447355">
    <property type="component" value="Unassembled WGS sequence"/>
</dbReference>
<accession>A0A845GJI6</accession>